<proteinExistence type="predicted"/>
<evidence type="ECO:0000256" key="1">
    <source>
        <dbReference type="SAM" id="Phobius"/>
    </source>
</evidence>
<evidence type="ECO:0008006" key="5">
    <source>
        <dbReference type="Google" id="ProtNLM"/>
    </source>
</evidence>
<keyword evidence="1" id="KW-0472">Membrane</keyword>
<evidence type="ECO:0000313" key="3">
    <source>
        <dbReference type="EMBL" id="QCB28775.1"/>
    </source>
</evidence>
<organism evidence="3 4">
    <name type="scientific">Corynebacterium endometrii</name>
    <dbReference type="NCBI Taxonomy" id="2488819"/>
    <lineage>
        <taxon>Bacteria</taxon>
        <taxon>Bacillati</taxon>
        <taxon>Actinomycetota</taxon>
        <taxon>Actinomycetes</taxon>
        <taxon>Mycobacteriales</taxon>
        <taxon>Corynebacteriaceae</taxon>
        <taxon>Corynebacterium</taxon>
    </lineage>
</organism>
<keyword evidence="1" id="KW-0812">Transmembrane</keyword>
<evidence type="ECO:0000313" key="4">
    <source>
        <dbReference type="Proteomes" id="UP000296352"/>
    </source>
</evidence>
<sequence precursor="true">MRVNRFSVALIAATSASLALVTPVAAAQTADANGNASGLSAECQAEVDQAKADHAAQAEAGGSSFMGPQELLLGAVNGYGSSGMPETPECAQPETEEEREEQALSQLPDWAQSAVPSPEAREAFAWIGAILGLVGGAAQLLTIVASINPAVLDPIRSALKAAGIKL</sequence>
<evidence type="ECO:0000256" key="2">
    <source>
        <dbReference type="SAM" id="SignalP"/>
    </source>
</evidence>
<feature type="transmembrane region" description="Helical" evidence="1">
    <location>
        <begin position="123"/>
        <end position="147"/>
    </location>
</feature>
<keyword evidence="4" id="KW-1185">Reference proteome</keyword>
<gene>
    <name evidence="3" type="ORF">CENDO_07505</name>
</gene>
<feature type="chain" id="PRO_5039121531" description="Secreted protein" evidence="2">
    <location>
        <begin position="27"/>
        <end position="166"/>
    </location>
</feature>
<protein>
    <recommendedName>
        <fullName evidence="5">Secreted protein</fullName>
    </recommendedName>
</protein>
<dbReference type="Proteomes" id="UP000296352">
    <property type="component" value="Chromosome"/>
</dbReference>
<accession>A0A4P7QGC2</accession>
<keyword evidence="2" id="KW-0732">Signal</keyword>
<dbReference type="RefSeq" id="WP_136141470.1">
    <property type="nucleotide sequence ID" value="NZ_CP039247.1"/>
</dbReference>
<dbReference type="EMBL" id="CP039247">
    <property type="protein sequence ID" value="QCB28775.1"/>
    <property type="molecule type" value="Genomic_DNA"/>
</dbReference>
<reference evidence="3 4" key="1">
    <citation type="submission" date="2019-04" db="EMBL/GenBank/DDBJ databases">
        <title>Corynebacterium endometrii sp. nov., isolated from the uterus of a cow with endometritis.</title>
        <authorList>
            <person name="Ballas P."/>
            <person name="Ruckert C."/>
            <person name="Wagener K."/>
            <person name="Drillich M."/>
            <person name="Kaempfer P."/>
            <person name="Busse H.-J."/>
            <person name="Ehling-Schulz M."/>
        </authorList>
    </citation>
    <scope>NUCLEOTIDE SEQUENCE [LARGE SCALE GENOMIC DNA]</scope>
    <source>
        <strain evidence="3 4">LMM-1653</strain>
    </source>
</reference>
<name>A0A4P7QGC2_9CORY</name>
<keyword evidence="1" id="KW-1133">Transmembrane helix</keyword>
<dbReference type="AlphaFoldDB" id="A0A4P7QGC2"/>
<dbReference type="KEGG" id="cee:CENDO_07505"/>
<feature type="signal peptide" evidence="2">
    <location>
        <begin position="1"/>
        <end position="26"/>
    </location>
</feature>